<name>A0A679J236_VARPD</name>
<dbReference type="AlphaFoldDB" id="A0A679J236"/>
<sequence length="235" mass="25107">MPVFQSANRSASEPRHARRASGAAMRSSLPSASPAPSSCACGGTCPRCAGRQEGGERHDGVVHGPAGSSNTFTDCPANWKPVANAARTLGASWLANVVAGLGALPSPIPAKVATLLSRHFHTTYSKDIATILERYRKLNTAINQAIDFQCETSCDKDVLAYVYSVWSDLHVCPYWFNSAADLQASTVVHELAHDVIGADDNAYEWETAKYAGMSVSDAMDNADSYAHFAWDASKP</sequence>
<dbReference type="EMBL" id="LR743507">
    <property type="protein sequence ID" value="CAA2102595.1"/>
    <property type="molecule type" value="Genomic_DNA"/>
</dbReference>
<evidence type="ECO:0000256" key="8">
    <source>
        <dbReference type="SAM" id="MobiDB-lite"/>
    </source>
</evidence>
<organism evidence="10">
    <name type="scientific">Variovorax paradoxus</name>
    <dbReference type="NCBI Taxonomy" id="34073"/>
    <lineage>
        <taxon>Bacteria</taxon>
        <taxon>Pseudomonadati</taxon>
        <taxon>Pseudomonadota</taxon>
        <taxon>Betaproteobacteria</taxon>
        <taxon>Burkholderiales</taxon>
        <taxon>Comamonadaceae</taxon>
        <taxon>Variovorax</taxon>
    </lineage>
</organism>
<dbReference type="InterPro" id="IPR024079">
    <property type="entry name" value="MetalloPept_cat_dom_sf"/>
</dbReference>
<dbReference type="GO" id="GO:0046872">
    <property type="term" value="F:metal ion binding"/>
    <property type="evidence" value="ECO:0007669"/>
    <property type="project" value="UniProtKB-KW"/>
</dbReference>
<keyword evidence="6" id="KW-0862">Zinc</keyword>
<feature type="compositionally biased region" description="Polar residues" evidence="8">
    <location>
        <begin position="1"/>
        <end position="11"/>
    </location>
</feature>
<keyword evidence="5" id="KW-0378">Hydrolase</keyword>
<comment type="similarity">
    <text evidence="2">Belongs to the peptidase M35 family.</text>
</comment>
<dbReference type="Gene3D" id="3.40.390.10">
    <property type="entry name" value="Collagenase (Catalytic Domain)"/>
    <property type="match status" value="1"/>
</dbReference>
<evidence type="ECO:0000256" key="4">
    <source>
        <dbReference type="ARBA" id="ARBA00022723"/>
    </source>
</evidence>
<dbReference type="SMART" id="SM01351">
    <property type="entry name" value="Aspzincin_M35"/>
    <property type="match status" value="1"/>
</dbReference>
<dbReference type="InterPro" id="IPR050414">
    <property type="entry name" value="Fungal_M35_metalloproteases"/>
</dbReference>
<evidence type="ECO:0000256" key="6">
    <source>
        <dbReference type="ARBA" id="ARBA00022833"/>
    </source>
</evidence>
<keyword evidence="7" id="KW-0482">Metalloprotease</keyword>
<protein>
    <recommendedName>
        <fullName evidence="9">Lysine-specific metallo-endopeptidase domain-containing protein</fullName>
    </recommendedName>
</protein>
<evidence type="ECO:0000256" key="5">
    <source>
        <dbReference type="ARBA" id="ARBA00022801"/>
    </source>
</evidence>
<dbReference type="GO" id="GO:0006508">
    <property type="term" value="P:proteolysis"/>
    <property type="evidence" value="ECO:0007669"/>
    <property type="project" value="UniProtKB-KW"/>
</dbReference>
<dbReference type="Pfam" id="PF14521">
    <property type="entry name" value="Aspzincin_M35"/>
    <property type="match status" value="1"/>
</dbReference>
<dbReference type="GO" id="GO:0004222">
    <property type="term" value="F:metalloendopeptidase activity"/>
    <property type="evidence" value="ECO:0007669"/>
    <property type="project" value="InterPro"/>
</dbReference>
<dbReference type="PANTHER" id="PTHR37016">
    <property type="match status" value="1"/>
</dbReference>
<proteinExistence type="inferred from homology"/>
<keyword evidence="3" id="KW-0645">Protease</keyword>
<gene>
    <name evidence="10" type="ORF">VVAX_01834</name>
</gene>
<dbReference type="PANTHER" id="PTHR37016:SF3">
    <property type="entry name" value="NEUTRAL PROTEASE 2-RELATED"/>
    <property type="match status" value="1"/>
</dbReference>
<evidence type="ECO:0000256" key="3">
    <source>
        <dbReference type="ARBA" id="ARBA00022670"/>
    </source>
</evidence>
<comment type="cofactor">
    <cofactor evidence="1">
        <name>Zn(2+)</name>
        <dbReference type="ChEBI" id="CHEBI:29105"/>
    </cofactor>
</comment>
<feature type="domain" description="Lysine-specific metallo-endopeptidase" evidence="9">
    <location>
        <begin position="110"/>
        <end position="230"/>
    </location>
</feature>
<evidence type="ECO:0000256" key="2">
    <source>
        <dbReference type="ARBA" id="ARBA00010279"/>
    </source>
</evidence>
<evidence type="ECO:0000259" key="9">
    <source>
        <dbReference type="SMART" id="SM01351"/>
    </source>
</evidence>
<accession>A0A679J236</accession>
<reference evidence="10" key="1">
    <citation type="submission" date="2019-12" db="EMBL/GenBank/DDBJ databases">
        <authorList>
            <person name="Cremers G."/>
        </authorList>
    </citation>
    <scope>NUCLEOTIDE SEQUENCE</scope>
    <source>
        <strain evidence="10">Vvax</strain>
    </source>
</reference>
<feature type="compositionally biased region" description="Low complexity" evidence="8">
    <location>
        <begin position="20"/>
        <end position="39"/>
    </location>
</feature>
<evidence type="ECO:0000313" key="10">
    <source>
        <dbReference type="EMBL" id="CAA2102595.1"/>
    </source>
</evidence>
<feature type="region of interest" description="Disordered" evidence="8">
    <location>
        <begin position="1"/>
        <end position="39"/>
    </location>
</feature>
<evidence type="ECO:0000256" key="1">
    <source>
        <dbReference type="ARBA" id="ARBA00001947"/>
    </source>
</evidence>
<keyword evidence="4" id="KW-0479">Metal-binding</keyword>
<dbReference type="SUPFAM" id="SSF55486">
    <property type="entry name" value="Metalloproteases ('zincins'), catalytic domain"/>
    <property type="match status" value="1"/>
</dbReference>
<dbReference type="RefSeq" id="WP_339089523.1">
    <property type="nucleotide sequence ID" value="NZ_LR743507.1"/>
</dbReference>
<dbReference type="InterPro" id="IPR029463">
    <property type="entry name" value="Lys_MEP"/>
</dbReference>
<evidence type="ECO:0000256" key="7">
    <source>
        <dbReference type="ARBA" id="ARBA00023049"/>
    </source>
</evidence>